<proteinExistence type="predicted"/>
<evidence type="ECO:0000313" key="4">
    <source>
        <dbReference type="EMBL" id="KAJ8038529.1"/>
    </source>
</evidence>
<feature type="domain" description="GH3 middle" evidence="2">
    <location>
        <begin position="417"/>
        <end position="483"/>
    </location>
</feature>
<dbReference type="Proteomes" id="UP001152320">
    <property type="component" value="Chromosome 7"/>
</dbReference>
<dbReference type="Pfam" id="PF23572">
    <property type="entry name" value="GH3_C"/>
    <property type="match status" value="1"/>
</dbReference>
<feature type="transmembrane region" description="Helical" evidence="1">
    <location>
        <begin position="67"/>
        <end position="85"/>
    </location>
</feature>
<accession>A0A9Q1C5H4</accession>
<comment type="caution">
    <text evidence="4">The sequence shown here is derived from an EMBL/GenBank/DDBJ whole genome shotgun (WGS) entry which is preliminary data.</text>
</comment>
<evidence type="ECO:0000313" key="5">
    <source>
        <dbReference type="Proteomes" id="UP001152320"/>
    </source>
</evidence>
<dbReference type="GO" id="GO:0005737">
    <property type="term" value="C:cytoplasm"/>
    <property type="evidence" value="ECO:0007669"/>
    <property type="project" value="TreeGrafter"/>
</dbReference>
<dbReference type="InterPro" id="IPR004993">
    <property type="entry name" value="GH3"/>
</dbReference>
<dbReference type="GO" id="GO:0016881">
    <property type="term" value="F:acid-amino acid ligase activity"/>
    <property type="evidence" value="ECO:0007669"/>
    <property type="project" value="TreeGrafter"/>
</dbReference>
<evidence type="ECO:0000256" key="1">
    <source>
        <dbReference type="SAM" id="Phobius"/>
    </source>
</evidence>
<feature type="transmembrane region" description="Helical" evidence="1">
    <location>
        <begin position="34"/>
        <end position="61"/>
    </location>
</feature>
<feature type="transmembrane region" description="Helical" evidence="1">
    <location>
        <begin position="6"/>
        <end position="27"/>
    </location>
</feature>
<organism evidence="4 5">
    <name type="scientific">Holothuria leucospilota</name>
    <name type="common">Black long sea cucumber</name>
    <name type="synonym">Mertensiothuria leucospilota</name>
    <dbReference type="NCBI Taxonomy" id="206669"/>
    <lineage>
        <taxon>Eukaryota</taxon>
        <taxon>Metazoa</taxon>
        <taxon>Echinodermata</taxon>
        <taxon>Eleutherozoa</taxon>
        <taxon>Echinozoa</taxon>
        <taxon>Holothuroidea</taxon>
        <taxon>Aspidochirotacea</taxon>
        <taxon>Aspidochirotida</taxon>
        <taxon>Holothuriidae</taxon>
        <taxon>Holothuria</taxon>
    </lineage>
</organism>
<feature type="domain" description="GH3 C-terminal" evidence="3">
    <location>
        <begin position="542"/>
        <end position="631"/>
    </location>
</feature>
<reference evidence="4" key="1">
    <citation type="submission" date="2021-10" db="EMBL/GenBank/DDBJ databases">
        <title>Tropical sea cucumber genome reveals ecological adaptation and Cuvierian tubules defense mechanism.</title>
        <authorList>
            <person name="Chen T."/>
        </authorList>
    </citation>
    <scope>NUCLEOTIDE SEQUENCE</scope>
    <source>
        <strain evidence="4">Nanhai2018</strain>
        <tissue evidence="4">Muscle</tissue>
    </source>
</reference>
<dbReference type="PANTHER" id="PTHR31901">
    <property type="entry name" value="GH3 DOMAIN-CONTAINING PROTEIN"/>
    <property type="match status" value="1"/>
</dbReference>
<name>A0A9Q1C5H4_HOLLE</name>
<dbReference type="AlphaFoldDB" id="A0A9Q1C5H4"/>
<dbReference type="PANTHER" id="PTHR31901:SF9">
    <property type="entry name" value="GH3 DOMAIN-CONTAINING PROTEIN"/>
    <property type="match status" value="1"/>
</dbReference>
<keyword evidence="1" id="KW-0472">Membrane</keyword>
<dbReference type="InterPro" id="IPR055378">
    <property type="entry name" value="GH3_C"/>
</dbReference>
<evidence type="ECO:0000259" key="2">
    <source>
        <dbReference type="Pfam" id="PF23571"/>
    </source>
</evidence>
<protein>
    <submittedName>
        <fullName evidence="4">Indole-3-acetic acid-amido synthetase GH3.3</fullName>
    </submittedName>
</protein>
<keyword evidence="1" id="KW-1133">Transmembrane helix</keyword>
<keyword evidence="1" id="KW-0812">Transmembrane</keyword>
<dbReference type="Pfam" id="PF03321">
    <property type="entry name" value="GH3"/>
    <property type="match status" value="1"/>
</dbReference>
<gene>
    <name evidence="4" type="ORF">HOLleu_15979</name>
</gene>
<keyword evidence="5" id="KW-1185">Reference proteome</keyword>
<dbReference type="EMBL" id="JAIZAY010000007">
    <property type="protein sequence ID" value="KAJ8038529.1"/>
    <property type="molecule type" value="Genomic_DNA"/>
</dbReference>
<sequence>MAIKFYIATIFLLLASIVIGSFGIVFAKECLLPWYLVVALAGVPSLLCFTLGVVLYIIATQLTPEHYSIYAALLHFIIKYHRLYAGARMLRRFRASCEKPRKVQEDVLQQIIRMNKYTDYGRQCNLGDIHSLQELQRKHPLTEYSHYKSLVDRVGRGEKNVITGEKVTRLILTSGTTGEGKKIPQDGYFADNIMTLQEALQHEMFPGLNPMQSRLKIHCNGKIRQSKCDLNIATGMTVEPYMVKYMVVYSSPPDSFMIEKVHEATYVHLLFGLRDRNVGCIYATFSSLLLEVLNFLQINWKKLVEDISCGTLDPKLELDPCIRRNLTNALGSGDSRRALEVQKECEKGFDGILKRLWPHLKLISAIDNVGLRDCFKQSAAKGVEIYSPMYVSSETLIGLNLWPFNTGEEEYALNLSDSVFEFIPEEDMDKPNPPTYFVDEIEVGRNYELLFTQRYGLCRYKFGDVIKVTGFYKNCPKVKFLYRKATLMNLVGEKVDQGVIQESLKEALSPWADSTELSYYSVAENTLRNDLFLENSEAGQSNVFYVYFLELTTTDGGKLPSDLKPELLAQEIDKNLCKRHEIFNRHFNFTNFLTHSKVYFVKTGTFHQLREYILATTTTSRTQFKMPLKLRTEEMTDIMLKNIHH</sequence>
<dbReference type="OrthoDB" id="6101895at2759"/>
<dbReference type="Pfam" id="PF23571">
    <property type="entry name" value="GH3_M"/>
    <property type="match status" value="1"/>
</dbReference>
<dbReference type="InterPro" id="IPR055377">
    <property type="entry name" value="GH3_M"/>
</dbReference>
<evidence type="ECO:0000259" key="3">
    <source>
        <dbReference type="Pfam" id="PF23572"/>
    </source>
</evidence>